<protein>
    <submittedName>
        <fullName evidence="1">DUF1501 domain-containing protein</fullName>
    </submittedName>
</protein>
<reference evidence="1 2" key="1">
    <citation type="submission" date="2018-01" db="EMBL/GenBank/DDBJ databases">
        <title>G. obscuriglobus.</title>
        <authorList>
            <person name="Franke J."/>
            <person name="Blomberg W."/>
            <person name="Selmecki A."/>
        </authorList>
    </citation>
    <scope>NUCLEOTIDE SEQUENCE [LARGE SCALE GENOMIC DNA]</scope>
    <source>
        <strain evidence="1 2">DSM 5831</strain>
    </source>
</reference>
<dbReference type="PROSITE" id="PS51318">
    <property type="entry name" value="TAT"/>
    <property type="match status" value="1"/>
</dbReference>
<dbReference type="OrthoDB" id="127333at2"/>
<dbReference type="Proteomes" id="UP000245802">
    <property type="component" value="Chromosome"/>
</dbReference>
<name>A0A2Z3HCS2_9BACT</name>
<organism evidence="1 2">
    <name type="scientific">Gemmata obscuriglobus</name>
    <dbReference type="NCBI Taxonomy" id="114"/>
    <lineage>
        <taxon>Bacteria</taxon>
        <taxon>Pseudomonadati</taxon>
        <taxon>Planctomycetota</taxon>
        <taxon>Planctomycetia</taxon>
        <taxon>Gemmatales</taxon>
        <taxon>Gemmataceae</taxon>
        <taxon>Gemmata</taxon>
    </lineage>
</organism>
<dbReference type="InterPro" id="IPR006311">
    <property type="entry name" value="TAT_signal"/>
</dbReference>
<dbReference type="SUPFAM" id="SSF53649">
    <property type="entry name" value="Alkaline phosphatase-like"/>
    <property type="match status" value="1"/>
</dbReference>
<proteinExistence type="predicted"/>
<dbReference type="AlphaFoldDB" id="A0A2Z3HCS2"/>
<dbReference type="PANTHER" id="PTHR43737">
    <property type="entry name" value="BLL7424 PROTEIN"/>
    <property type="match status" value="1"/>
</dbReference>
<dbReference type="InterPro" id="IPR017850">
    <property type="entry name" value="Alkaline_phosphatase_core_sf"/>
</dbReference>
<dbReference type="Gene3D" id="3.40.720.10">
    <property type="entry name" value="Alkaline Phosphatase, subunit A"/>
    <property type="match status" value="1"/>
</dbReference>
<sequence>MLPTFSRREWLSRTGCGFGAMALAGLAAQESRAAAPVINPLAPKAGHHPARAKRVIFLFMQGGVSHVDSYDYKPALDKEDGKQIKFDDARVIANTGMRGSTQRVMKPLWTFAPRGKTGKWASDLFPAVNEVIDDLCFVHSMRTEGVAHGPATLFLHCGSTSFVRPSMGSWVLYGLGSENANLPGFVSIAPSAGNGGARNYGNAFIPAIYQGTPVGRAGAPASEATIRNLVPGLSPTAAEEHFNLLRELNAEQLKQRPGDAELEAVAASYELAWRMQKNAPDVMDISKETKETHKLYGIGAKETDNFGKQCLMARRLSEAGVRFVQVTYGDNSANPAWDQHSNLPKHGDHARAVDRPIAGLLADLKRRGLLEDTIVWWGGEFGRTPYAEKNGTGRDHNPGGFTVWLAGGGFKPGLSFGATDEFGAQAVTDKVHMHDLHATILHQLGLNHEKLTFKYAGRDFRLTDVHGHVVKELLG</sequence>
<dbReference type="Pfam" id="PF07394">
    <property type="entry name" value="DUF1501"/>
    <property type="match status" value="1"/>
</dbReference>
<keyword evidence="2" id="KW-1185">Reference proteome</keyword>
<gene>
    <name evidence="1" type="ORF">C1280_22480</name>
</gene>
<dbReference type="EMBL" id="CP025958">
    <property type="protein sequence ID" value="AWM39484.1"/>
    <property type="molecule type" value="Genomic_DNA"/>
</dbReference>
<dbReference type="KEGG" id="gog:C1280_22480"/>
<dbReference type="PANTHER" id="PTHR43737:SF1">
    <property type="entry name" value="DUF1501 DOMAIN-CONTAINING PROTEIN"/>
    <property type="match status" value="1"/>
</dbReference>
<evidence type="ECO:0000313" key="1">
    <source>
        <dbReference type="EMBL" id="AWM39484.1"/>
    </source>
</evidence>
<dbReference type="InterPro" id="IPR010869">
    <property type="entry name" value="DUF1501"/>
</dbReference>
<evidence type="ECO:0000313" key="2">
    <source>
        <dbReference type="Proteomes" id="UP000245802"/>
    </source>
</evidence>
<accession>A0A2Z3HCS2</accession>
<dbReference type="RefSeq" id="WP_010050466.1">
    <property type="nucleotide sequence ID" value="NZ_CP025958.1"/>
</dbReference>